<dbReference type="Proteomes" id="UP001151760">
    <property type="component" value="Unassembled WGS sequence"/>
</dbReference>
<feature type="compositionally biased region" description="Basic and acidic residues" evidence="1">
    <location>
        <begin position="224"/>
        <end position="242"/>
    </location>
</feature>
<sequence>MFGYEVTSHVRHSRLMDEFDKFAAKEGESLESMYERLKTLVNIMDRNNVRPISVSINTKFLNCLQPEWSKYVTMVRHNQTTDSVSYDVLYDSLVQFEPHVLASKAKKPAKNHDPIAILANSNASSSQSHANSSYSSQPYYVTHPSSVVDYDDECQGELQGDSQKDKLTTAIVLLARAISQKFSTLTNNRYGGNANKNARRQNRNQAFNARNGNDESNQIVQRVPRTEFTPRKENVQSMKDKARSNLNNEEDDFMLDTSYSEETMEELTVAVMLMAQIQPADGNAETVPSYDEKAVNEVNASSKVHDQISHAKRKTIIHTSDDDQIDSNIIFDDPFVENNGGTSEHDSNASIQSLKRS</sequence>
<gene>
    <name evidence="2" type="ORF">Tco_0750464</name>
</gene>
<evidence type="ECO:0000256" key="1">
    <source>
        <dbReference type="SAM" id="MobiDB-lite"/>
    </source>
</evidence>
<reference evidence="2" key="1">
    <citation type="journal article" date="2022" name="Int. J. Mol. Sci.">
        <title>Draft Genome of Tanacetum Coccineum: Genomic Comparison of Closely Related Tanacetum-Family Plants.</title>
        <authorList>
            <person name="Yamashiro T."/>
            <person name="Shiraishi A."/>
            <person name="Nakayama K."/>
            <person name="Satake H."/>
        </authorList>
    </citation>
    <scope>NUCLEOTIDE SEQUENCE</scope>
</reference>
<reference evidence="2" key="2">
    <citation type="submission" date="2022-01" db="EMBL/GenBank/DDBJ databases">
        <authorList>
            <person name="Yamashiro T."/>
            <person name="Shiraishi A."/>
            <person name="Satake H."/>
            <person name="Nakayama K."/>
        </authorList>
    </citation>
    <scope>NUCLEOTIDE SEQUENCE</scope>
</reference>
<evidence type="ECO:0008006" key="4">
    <source>
        <dbReference type="Google" id="ProtNLM"/>
    </source>
</evidence>
<evidence type="ECO:0000313" key="3">
    <source>
        <dbReference type="Proteomes" id="UP001151760"/>
    </source>
</evidence>
<comment type="caution">
    <text evidence="2">The sequence shown here is derived from an EMBL/GenBank/DDBJ whole genome shotgun (WGS) entry which is preliminary data.</text>
</comment>
<feature type="region of interest" description="Disordered" evidence="1">
    <location>
        <begin position="332"/>
        <end position="357"/>
    </location>
</feature>
<keyword evidence="3" id="KW-1185">Reference proteome</keyword>
<proteinExistence type="predicted"/>
<dbReference type="EMBL" id="BQNB010010936">
    <property type="protein sequence ID" value="GJS83923.1"/>
    <property type="molecule type" value="Genomic_DNA"/>
</dbReference>
<protein>
    <recommendedName>
        <fullName evidence="4">Gag-Pol polyprotein</fullName>
    </recommendedName>
</protein>
<organism evidence="2 3">
    <name type="scientific">Tanacetum coccineum</name>
    <dbReference type="NCBI Taxonomy" id="301880"/>
    <lineage>
        <taxon>Eukaryota</taxon>
        <taxon>Viridiplantae</taxon>
        <taxon>Streptophyta</taxon>
        <taxon>Embryophyta</taxon>
        <taxon>Tracheophyta</taxon>
        <taxon>Spermatophyta</taxon>
        <taxon>Magnoliopsida</taxon>
        <taxon>eudicotyledons</taxon>
        <taxon>Gunneridae</taxon>
        <taxon>Pentapetalae</taxon>
        <taxon>asterids</taxon>
        <taxon>campanulids</taxon>
        <taxon>Asterales</taxon>
        <taxon>Asteraceae</taxon>
        <taxon>Asteroideae</taxon>
        <taxon>Anthemideae</taxon>
        <taxon>Anthemidinae</taxon>
        <taxon>Tanacetum</taxon>
    </lineage>
</organism>
<evidence type="ECO:0000313" key="2">
    <source>
        <dbReference type="EMBL" id="GJS83923.1"/>
    </source>
</evidence>
<name>A0ABQ4Z1B9_9ASTR</name>
<feature type="region of interest" description="Disordered" evidence="1">
    <location>
        <begin position="206"/>
        <end position="242"/>
    </location>
</feature>
<accession>A0ABQ4Z1B9</accession>
<feature type="compositionally biased region" description="Polar residues" evidence="1">
    <location>
        <begin position="348"/>
        <end position="357"/>
    </location>
</feature>